<accession>A0A5J4W904</accession>
<dbReference type="Gene3D" id="3.20.20.140">
    <property type="entry name" value="Metal-dependent hydrolases"/>
    <property type="match status" value="1"/>
</dbReference>
<dbReference type="NCBIfam" id="NF005540">
    <property type="entry name" value="PRK07203.1"/>
    <property type="match status" value="1"/>
</dbReference>
<protein>
    <submittedName>
        <fullName evidence="3">Putative selenium metabolism SsnA family protein</fullName>
    </submittedName>
</protein>
<evidence type="ECO:0000313" key="3">
    <source>
        <dbReference type="EMBL" id="KAA6390982.1"/>
    </source>
</evidence>
<dbReference type="InterPro" id="IPR006680">
    <property type="entry name" value="Amidohydro-rel"/>
</dbReference>
<evidence type="ECO:0000313" key="4">
    <source>
        <dbReference type="Proteomes" id="UP000324800"/>
    </source>
</evidence>
<sequence>MAHLIVSNGRIITHTGEKQTFSALCINRTTGMILQLGQTEEIIHQYPDAEVIDAEGRLVLPGFICAHTHFYSLFSRGMPLKDPPPKTFIEVLQRLWWRLDKALSLEDVYLSAVYCVIQAVKCGTTTLIDHHASPNAVKGSLDEIAKVTLSAGIRACLCYEVTDRNSHEEADEGIQENIRFLQRCANHPSNLLTGLMGIHASFTINDQTLETIERRMRREVPPQLQGIHIHISESQFDQEDSNYQRKMSPIQRFQKGGLLGDRSIVVHCVAVNDKDKEILKQAQTSVIHCPSSNMNNTVGFADVKGMMKEGIIVGLGTDGMWQDMITETKQGYTGHKLESRNTQAISPELGQMLWANNSRIAEKIFGFEIGKIKEGAAGDVIILDYYPPTELTE</sequence>
<dbReference type="InterPro" id="IPR050287">
    <property type="entry name" value="MTA/SAH_deaminase"/>
</dbReference>
<dbReference type="AlphaFoldDB" id="A0A5J4W904"/>
<dbReference type="SUPFAM" id="SSF51556">
    <property type="entry name" value="Metallo-dependent hydrolases"/>
    <property type="match status" value="1"/>
</dbReference>
<evidence type="ECO:0000256" key="1">
    <source>
        <dbReference type="ARBA" id="ARBA00022801"/>
    </source>
</evidence>
<dbReference type="PANTHER" id="PTHR43794">
    <property type="entry name" value="AMINOHYDROLASE SSNA-RELATED"/>
    <property type="match status" value="1"/>
</dbReference>
<dbReference type="Proteomes" id="UP000324800">
    <property type="component" value="Unassembled WGS sequence"/>
</dbReference>
<comment type="caution">
    <text evidence="3">The sequence shown here is derived from an EMBL/GenBank/DDBJ whole genome shotgun (WGS) entry which is preliminary data.</text>
</comment>
<dbReference type="InterPro" id="IPR011059">
    <property type="entry name" value="Metal-dep_hydrolase_composite"/>
</dbReference>
<proteinExistence type="predicted"/>
<dbReference type="SUPFAM" id="SSF51338">
    <property type="entry name" value="Composite domain of metallo-dependent hydrolases"/>
    <property type="match status" value="1"/>
</dbReference>
<reference evidence="3 4" key="1">
    <citation type="submission" date="2019-03" db="EMBL/GenBank/DDBJ databases">
        <title>Single cell metagenomics reveals metabolic interactions within the superorganism composed of flagellate Streblomastix strix and complex community of Bacteroidetes bacteria on its surface.</title>
        <authorList>
            <person name="Treitli S.C."/>
            <person name="Kolisko M."/>
            <person name="Husnik F."/>
            <person name="Keeling P."/>
            <person name="Hampl V."/>
        </authorList>
    </citation>
    <scope>NUCLEOTIDE SEQUENCE [LARGE SCALE GENOMIC DNA]</scope>
    <source>
        <strain evidence="3">ST1C</strain>
    </source>
</reference>
<feature type="domain" description="Amidohydrolase-related" evidence="2">
    <location>
        <begin position="58"/>
        <end position="388"/>
    </location>
</feature>
<evidence type="ECO:0000259" key="2">
    <source>
        <dbReference type="Pfam" id="PF01979"/>
    </source>
</evidence>
<organism evidence="3 4">
    <name type="scientific">Streblomastix strix</name>
    <dbReference type="NCBI Taxonomy" id="222440"/>
    <lineage>
        <taxon>Eukaryota</taxon>
        <taxon>Metamonada</taxon>
        <taxon>Preaxostyla</taxon>
        <taxon>Oxymonadida</taxon>
        <taxon>Streblomastigidae</taxon>
        <taxon>Streblomastix</taxon>
    </lineage>
</organism>
<gene>
    <name evidence="3" type="ORF">EZS28_013488</name>
</gene>
<dbReference type="OrthoDB" id="194468at2759"/>
<keyword evidence="1" id="KW-0378">Hydrolase</keyword>
<feature type="non-terminal residue" evidence="3">
    <location>
        <position position="393"/>
    </location>
</feature>
<dbReference type="InterPro" id="IPR032466">
    <property type="entry name" value="Metal_Hydrolase"/>
</dbReference>
<dbReference type="EMBL" id="SNRW01003033">
    <property type="protein sequence ID" value="KAA6390982.1"/>
    <property type="molecule type" value="Genomic_DNA"/>
</dbReference>
<dbReference type="PANTHER" id="PTHR43794:SF11">
    <property type="entry name" value="AMIDOHYDROLASE-RELATED DOMAIN-CONTAINING PROTEIN"/>
    <property type="match status" value="1"/>
</dbReference>
<dbReference type="Pfam" id="PF01979">
    <property type="entry name" value="Amidohydro_1"/>
    <property type="match status" value="1"/>
</dbReference>
<dbReference type="GO" id="GO:0016810">
    <property type="term" value="F:hydrolase activity, acting on carbon-nitrogen (but not peptide) bonds"/>
    <property type="evidence" value="ECO:0007669"/>
    <property type="project" value="InterPro"/>
</dbReference>
<dbReference type="Gene3D" id="2.30.40.10">
    <property type="entry name" value="Urease, subunit C, domain 1"/>
    <property type="match status" value="1"/>
</dbReference>
<name>A0A5J4W904_9EUKA</name>